<comment type="caution">
    <text evidence="2">The sequence shown here is derived from an EMBL/GenBank/DDBJ whole genome shotgun (WGS) entry which is preliminary data.</text>
</comment>
<accession>A0A507CMB7</accession>
<feature type="transmembrane region" description="Helical" evidence="1">
    <location>
        <begin position="53"/>
        <end position="71"/>
    </location>
</feature>
<protein>
    <submittedName>
        <fullName evidence="2">Uncharacterized protein</fullName>
    </submittedName>
</protein>
<gene>
    <name evidence="2" type="ORF">SeMB42_g06255</name>
</gene>
<feature type="transmembrane region" description="Helical" evidence="1">
    <location>
        <begin position="12"/>
        <end position="32"/>
    </location>
</feature>
<evidence type="ECO:0000313" key="2">
    <source>
        <dbReference type="EMBL" id="TPX39765.1"/>
    </source>
</evidence>
<dbReference type="AlphaFoldDB" id="A0A507CMB7"/>
<evidence type="ECO:0000313" key="3">
    <source>
        <dbReference type="Proteomes" id="UP000317494"/>
    </source>
</evidence>
<evidence type="ECO:0000256" key="1">
    <source>
        <dbReference type="SAM" id="Phobius"/>
    </source>
</evidence>
<keyword evidence="1" id="KW-0472">Membrane</keyword>
<dbReference type="Proteomes" id="UP000317494">
    <property type="component" value="Unassembled WGS sequence"/>
</dbReference>
<organism evidence="2 3">
    <name type="scientific">Synchytrium endobioticum</name>
    <dbReference type="NCBI Taxonomy" id="286115"/>
    <lineage>
        <taxon>Eukaryota</taxon>
        <taxon>Fungi</taxon>
        <taxon>Fungi incertae sedis</taxon>
        <taxon>Chytridiomycota</taxon>
        <taxon>Chytridiomycota incertae sedis</taxon>
        <taxon>Chytridiomycetes</taxon>
        <taxon>Synchytriales</taxon>
        <taxon>Synchytriaceae</taxon>
        <taxon>Synchytrium</taxon>
    </lineage>
</organism>
<dbReference type="EMBL" id="QEAN01000340">
    <property type="protein sequence ID" value="TPX39765.1"/>
    <property type="molecule type" value="Genomic_DNA"/>
</dbReference>
<reference evidence="2 3" key="1">
    <citation type="journal article" date="2019" name="Sci. Rep.">
        <title>Comparative genomics of chytrid fungi reveal insights into the obligate biotrophic and pathogenic lifestyle of Synchytrium endobioticum.</title>
        <authorList>
            <person name="van de Vossenberg B.T.L.H."/>
            <person name="Warris S."/>
            <person name="Nguyen H.D.T."/>
            <person name="van Gent-Pelzer M.P.E."/>
            <person name="Joly D.L."/>
            <person name="van de Geest H.C."/>
            <person name="Bonants P.J.M."/>
            <person name="Smith D.S."/>
            <person name="Levesque C.A."/>
            <person name="van der Lee T.A.J."/>
        </authorList>
    </citation>
    <scope>NUCLEOTIDE SEQUENCE [LARGE SCALE GENOMIC DNA]</scope>
    <source>
        <strain evidence="2 3">MB42</strain>
    </source>
</reference>
<keyword evidence="3" id="KW-1185">Reference proteome</keyword>
<feature type="transmembrane region" description="Helical" evidence="1">
    <location>
        <begin position="125"/>
        <end position="147"/>
    </location>
</feature>
<name>A0A507CMB7_9FUNG</name>
<dbReference type="VEuPathDB" id="FungiDB:SeMB42_g06255"/>
<proteinExistence type="predicted"/>
<feature type="transmembrane region" description="Helical" evidence="1">
    <location>
        <begin position="91"/>
        <end position="113"/>
    </location>
</feature>
<dbReference type="Pfam" id="PF08570">
    <property type="entry name" value="DUF1761"/>
    <property type="match status" value="1"/>
</dbReference>
<dbReference type="InterPro" id="IPR013879">
    <property type="entry name" value="DUF1761"/>
</dbReference>
<keyword evidence="1" id="KW-0812">Transmembrane</keyword>
<sequence length="150" mass="16665">MPLSRAVMDFIPSLTATAFTGLTGFTLFGPLFGNSFSKALATEKNDPKWRTRSFSLSPTALFAVSLGSNFVQSALHMHVLMAAGMIQGSQLTFYEGEIFTLVSWFVYTVMPLFDEWWWQARPASICALQAVYKLISLSGTTAIYLGWWNA</sequence>
<keyword evidence="1" id="KW-1133">Transmembrane helix</keyword>